<sequence>MDIKRYSVEYGGRELTIETGKLANQALASCTVQYGDTQILATVVKSEEARQGIDFFPLMVDYEERLYAAGKIKGSRFIKREGRPTDEAILSARMVDRSIRPLFNEESREDIQIILTVLSIDQQNAPDIVALIAASAALSMSGIDWRGPIAGAGIAEKDGNFIFNPTAEELAESNLDITVAGTADKIIMIEAGCKEVKENKMIEAIKFAQTNFGPLLTLLQKIKAETAPIAIDSSQNNAEKTEIIEKAKKWLSENINAYLFDEIKKTKEEKNKTAKKIENDLKELLLSTFPREENADPRLQELTNAHNAKLIKEACSLVDAAIKHEVSRMIIEEERRIDGRKLDEIRPLYIEAGLIPRTHGSGLFTRGQTQVLSLVTLGSPGDEQILDTMELDEKKRYMHHYNFPPFSVGEAKPLRGTSRREVGHGALAEKALMPVLPQDKEKFPYTIRVVSEVLGSNGSSSMGSTCGSSLSLMDAGVPIKAPVAGIAMGLASDSAGRWKVITDLQDVEDGNGGMDFKITGTKDGITAIQMDTKTEGLTSEMIEQTFKQGLEARLRILEEMGKVIAEPRADLSPYAPRITSFMINPDKIREVIGPGGKVINEIIDNTGVTIDIEDSGLVMVCSSDAEASKKAVEWIQNIVKEVEVGEEYLGKVTRIMDFGAFVEVLPKQEGLVHVSELAPFRVNHPQDIVHVGDMIKVKVIEIDSMGRINLSHKATQEGAKREMPKGYEAQPPRPSRPRFNDRHERGGGRQYRW</sequence>
<evidence type="ECO:0000313" key="10">
    <source>
        <dbReference type="Proteomes" id="UP000178323"/>
    </source>
</evidence>
<keyword evidence="5" id="KW-0963">Cytoplasm</keyword>
<comment type="caution">
    <text evidence="9">The sequence shown here is derived from an EMBL/GenBank/DDBJ whole genome shotgun (WGS) entry which is preliminary data.</text>
</comment>
<proteinExistence type="inferred from homology"/>
<dbReference type="InterPro" id="IPR036456">
    <property type="entry name" value="PNPase_PH_RNA-bd_sf"/>
</dbReference>
<dbReference type="SMART" id="SM00322">
    <property type="entry name" value="KH"/>
    <property type="match status" value="1"/>
</dbReference>
<dbReference type="GO" id="GO:0000287">
    <property type="term" value="F:magnesium ion binding"/>
    <property type="evidence" value="ECO:0007669"/>
    <property type="project" value="UniProtKB-UniRule"/>
</dbReference>
<dbReference type="Gene3D" id="3.30.230.70">
    <property type="entry name" value="GHMP Kinase, N-terminal domain"/>
    <property type="match status" value="2"/>
</dbReference>
<dbReference type="InterPro" id="IPR004087">
    <property type="entry name" value="KH_dom"/>
</dbReference>
<keyword evidence="5" id="KW-0460">Magnesium</keyword>
<dbReference type="NCBIfam" id="TIGR03591">
    <property type="entry name" value="polynuc_phos"/>
    <property type="match status" value="1"/>
</dbReference>
<dbReference type="PIRSF" id="PIRSF005499">
    <property type="entry name" value="PNPase"/>
    <property type="match status" value="1"/>
</dbReference>
<comment type="catalytic activity">
    <reaction evidence="5">
        <text>RNA(n+1) + phosphate = RNA(n) + a ribonucleoside 5'-diphosphate</text>
        <dbReference type="Rhea" id="RHEA:22096"/>
        <dbReference type="Rhea" id="RHEA-COMP:14527"/>
        <dbReference type="Rhea" id="RHEA-COMP:17342"/>
        <dbReference type="ChEBI" id="CHEBI:43474"/>
        <dbReference type="ChEBI" id="CHEBI:57930"/>
        <dbReference type="ChEBI" id="CHEBI:140395"/>
        <dbReference type="EC" id="2.7.7.8"/>
    </reaction>
</comment>
<feature type="domain" description="S1 motif" evidence="8">
    <location>
        <begin position="645"/>
        <end position="713"/>
    </location>
</feature>
<dbReference type="STRING" id="1797985.A2Y83_05365"/>
<dbReference type="Pfam" id="PF00575">
    <property type="entry name" value="S1"/>
    <property type="match status" value="1"/>
</dbReference>
<evidence type="ECO:0000256" key="6">
    <source>
        <dbReference type="SAM" id="Coils"/>
    </source>
</evidence>
<evidence type="ECO:0000259" key="8">
    <source>
        <dbReference type="PROSITE" id="PS50126"/>
    </source>
</evidence>
<dbReference type="InterPro" id="IPR012162">
    <property type="entry name" value="PNPase"/>
</dbReference>
<dbReference type="EMBL" id="MFFS01000092">
    <property type="protein sequence ID" value="OGF20366.1"/>
    <property type="molecule type" value="Genomic_DNA"/>
</dbReference>
<evidence type="ECO:0000256" key="5">
    <source>
        <dbReference type="HAMAP-Rule" id="MF_01595"/>
    </source>
</evidence>
<dbReference type="HAMAP" id="MF_01595">
    <property type="entry name" value="PNPase"/>
    <property type="match status" value="1"/>
</dbReference>
<dbReference type="PANTHER" id="PTHR11252">
    <property type="entry name" value="POLYRIBONUCLEOTIDE NUCLEOTIDYLTRANSFERASE"/>
    <property type="match status" value="1"/>
</dbReference>
<dbReference type="InterPro" id="IPR015847">
    <property type="entry name" value="ExoRNase_PH_dom2"/>
</dbReference>
<dbReference type="CDD" id="cd02393">
    <property type="entry name" value="KH-I_PNPase"/>
    <property type="match status" value="1"/>
</dbReference>
<name>A0A1F5S143_9BACT</name>
<dbReference type="PANTHER" id="PTHR11252:SF0">
    <property type="entry name" value="POLYRIBONUCLEOTIDE NUCLEOTIDYLTRANSFERASE 1, MITOCHONDRIAL"/>
    <property type="match status" value="1"/>
</dbReference>
<dbReference type="InterPro" id="IPR036345">
    <property type="entry name" value="ExoRNase_PH_dom2_sf"/>
</dbReference>
<dbReference type="NCBIfam" id="NF008805">
    <property type="entry name" value="PRK11824.1"/>
    <property type="match status" value="1"/>
</dbReference>
<dbReference type="GO" id="GO:0006402">
    <property type="term" value="P:mRNA catabolic process"/>
    <property type="evidence" value="ECO:0007669"/>
    <property type="project" value="UniProtKB-UniRule"/>
</dbReference>
<dbReference type="SUPFAM" id="SSF50249">
    <property type="entry name" value="Nucleic acid-binding proteins"/>
    <property type="match status" value="1"/>
</dbReference>
<evidence type="ECO:0000256" key="1">
    <source>
        <dbReference type="ARBA" id="ARBA00007404"/>
    </source>
</evidence>
<dbReference type="InterPro" id="IPR027408">
    <property type="entry name" value="PNPase/RNase_PH_dom_sf"/>
</dbReference>
<dbReference type="EC" id="2.7.7.8" evidence="5"/>
<dbReference type="SUPFAM" id="SSF54211">
    <property type="entry name" value="Ribosomal protein S5 domain 2-like"/>
    <property type="match status" value="2"/>
</dbReference>
<dbReference type="GO" id="GO:0000175">
    <property type="term" value="F:3'-5'-RNA exonuclease activity"/>
    <property type="evidence" value="ECO:0007669"/>
    <property type="project" value="TreeGrafter"/>
</dbReference>
<dbReference type="GO" id="GO:0005829">
    <property type="term" value="C:cytosol"/>
    <property type="evidence" value="ECO:0007669"/>
    <property type="project" value="TreeGrafter"/>
</dbReference>
<accession>A0A1F5S143</accession>
<dbReference type="CDD" id="cd11364">
    <property type="entry name" value="RNase_PH_PNPase_2"/>
    <property type="match status" value="1"/>
</dbReference>
<protein>
    <recommendedName>
        <fullName evidence="5">Polyribonucleotide nucleotidyltransferase</fullName>
        <ecNumber evidence="5">2.7.7.8</ecNumber>
    </recommendedName>
    <alternativeName>
        <fullName evidence="5">Polynucleotide phosphorylase</fullName>
        <shortName evidence="5">PNPase</shortName>
    </alternativeName>
</protein>
<dbReference type="GO" id="GO:0006396">
    <property type="term" value="P:RNA processing"/>
    <property type="evidence" value="ECO:0007669"/>
    <property type="project" value="InterPro"/>
</dbReference>
<dbReference type="Gene3D" id="2.40.50.140">
    <property type="entry name" value="Nucleic acid-binding proteins"/>
    <property type="match status" value="1"/>
</dbReference>
<keyword evidence="3 5" id="KW-0548">Nucleotidyltransferase</keyword>
<feature type="coiled-coil region" evidence="6">
    <location>
        <begin position="260"/>
        <end position="287"/>
    </location>
</feature>
<feature type="binding site" evidence="5">
    <location>
        <position position="515"/>
    </location>
    <ligand>
        <name>Mg(2+)</name>
        <dbReference type="ChEBI" id="CHEBI:18420"/>
    </ligand>
</feature>
<dbReference type="FunFam" id="3.30.1370.10:FF:000001">
    <property type="entry name" value="Polyribonucleotide nucleotidyltransferase"/>
    <property type="match status" value="1"/>
</dbReference>
<dbReference type="InterPro" id="IPR020568">
    <property type="entry name" value="Ribosomal_Su5_D2-typ_SF"/>
</dbReference>
<evidence type="ECO:0000313" key="9">
    <source>
        <dbReference type="EMBL" id="OGF20366.1"/>
    </source>
</evidence>
<keyword evidence="4 5" id="KW-0694">RNA-binding</keyword>
<dbReference type="CDD" id="cd04472">
    <property type="entry name" value="S1_PNPase"/>
    <property type="match status" value="1"/>
</dbReference>
<dbReference type="InterPro" id="IPR003029">
    <property type="entry name" value="S1_domain"/>
</dbReference>
<dbReference type="SUPFAM" id="SSF55666">
    <property type="entry name" value="Ribonuclease PH domain 2-like"/>
    <property type="match status" value="2"/>
</dbReference>
<evidence type="ECO:0000256" key="7">
    <source>
        <dbReference type="SAM" id="MobiDB-lite"/>
    </source>
</evidence>
<gene>
    <name evidence="5" type="primary">pnp</name>
    <name evidence="9" type="ORF">A2Y83_05365</name>
</gene>
<dbReference type="SUPFAM" id="SSF46915">
    <property type="entry name" value="Polynucleotide phosphorylase/guanosine pentaphosphate synthase (PNPase/GPSI), domain 3"/>
    <property type="match status" value="1"/>
</dbReference>
<evidence type="ECO:0000256" key="3">
    <source>
        <dbReference type="ARBA" id="ARBA00022695"/>
    </source>
</evidence>
<keyword evidence="5" id="KW-0479">Metal-binding</keyword>
<feature type="compositionally biased region" description="Basic and acidic residues" evidence="7">
    <location>
        <begin position="714"/>
        <end position="725"/>
    </location>
</feature>
<dbReference type="FunFam" id="2.40.50.140:FF:000189">
    <property type="entry name" value="Polyribonucleotide nucleotidyltransferase, putative"/>
    <property type="match status" value="1"/>
</dbReference>
<dbReference type="PROSITE" id="PS50126">
    <property type="entry name" value="S1"/>
    <property type="match status" value="1"/>
</dbReference>
<dbReference type="SUPFAM" id="SSF54791">
    <property type="entry name" value="Eukaryotic type KH-domain (KH-domain type I)"/>
    <property type="match status" value="1"/>
</dbReference>
<dbReference type="Proteomes" id="UP000178323">
    <property type="component" value="Unassembled WGS sequence"/>
</dbReference>
<dbReference type="InterPro" id="IPR001247">
    <property type="entry name" value="ExoRNase_PH_dom1"/>
</dbReference>
<organism evidence="9 10">
    <name type="scientific">Candidatus Falkowbacteria bacterium RBG_13_39_14</name>
    <dbReference type="NCBI Taxonomy" id="1797985"/>
    <lineage>
        <taxon>Bacteria</taxon>
        <taxon>Candidatus Falkowiibacteriota</taxon>
    </lineage>
</organism>
<feature type="region of interest" description="Disordered" evidence="7">
    <location>
        <begin position="714"/>
        <end position="753"/>
    </location>
</feature>
<comment type="similarity">
    <text evidence="1 5">Belongs to the polyribonucleotide nucleotidyltransferase family.</text>
</comment>
<dbReference type="FunFam" id="3.30.230.70:FF:000001">
    <property type="entry name" value="Polyribonucleotide nucleotidyltransferase"/>
    <property type="match status" value="1"/>
</dbReference>
<keyword evidence="6" id="KW-0175">Coiled coil</keyword>
<evidence type="ECO:0000256" key="4">
    <source>
        <dbReference type="ARBA" id="ARBA00022884"/>
    </source>
</evidence>
<reference evidence="9 10" key="1">
    <citation type="journal article" date="2016" name="Nat. Commun.">
        <title>Thousands of microbial genomes shed light on interconnected biogeochemical processes in an aquifer system.</title>
        <authorList>
            <person name="Anantharaman K."/>
            <person name="Brown C.T."/>
            <person name="Hug L.A."/>
            <person name="Sharon I."/>
            <person name="Castelle C.J."/>
            <person name="Probst A.J."/>
            <person name="Thomas B.C."/>
            <person name="Singh A."/>
            <person name="Wilkins M.J."/>
            <person name="Karaoz U."/>
            <person name="Brodie E.L."/>
            <person name="Williams K.H."/>
            <person name="Hubbard S.S."/>
            <person name="Banfield J.F."/>
        </authorList>
    </citation>
    <scope>NUCLEOTIDE SEQUENCE [LARGE SCALE GENOMIC DNA]</scope>
</reference>
<dbReference type="InterPro" id="IPR036612">
    <property type="entry name" value="KH_dom_type_1_sf"/>
</dbReference>
<feature type="binding site" evidence="5">
    <location>
        <position position="509"/>
    </location>
    <ligand>
        <name>Mg(2+)</name>
        <dbReference type="ChEBI" id="CHEBI:18420"/>
    </ligand>
</feature>
<dbReference type="InterPro" id="IPR004088">
    <property type="entry name" value="KH_dom_type_1"/>
</dbReference>
<comment type="subcellular location">
    <subcellularLocation>
        <location evidence="5">Cytoplasm</location>
    </subcellularLocation>
</comment>
<dbReference type="Pfam" id="PF03725">
    <property type="entry name" value="RNase_PH_C"/>
    <property type="match status" value="1"/>
</dbReference>
<dbReference type="GO" id="GO:0003723">
    <property type="term" value="F:RNA binding"/>
    <property type="evidence" value="ECO:0007669"/>
    <property type="project" value="UniProtKB-UniRule"/>
</dbReference>
<dbReference type="Pfam" id="PF01138">
    <property type="entry name" value="RNase_PH"/>
    <property type="match status" value="2"/>
</dbReference>
<dbReference type="AlphaFoldDB" id="A0A1F5S143"/>
<evidence type="ECO:0000256" key="2">
    <source>
        <dbReference type="ARBA" id="ARBA00022679"/>
    </source>
</evidence>
<dbReference type="SMART" id="SM00316">
    <property type="entry name" value="S1"/>
    <property type="match status" value="1"/>
</dbReference>
<dbReference type="GO" id="GO:0004654">
    <property type="term" value="F:polyribonucleotide nucleotidyltransferase activity"/>
    <property type="evidence" value="ECO:0007669"/>
    <property type="project" value="UniProtKB-UniRule"/>
</dbReference>
<feature type="compositionally biased region" description="Basic and acidic residues" evidence="7">
    <location>
        <begin position="738"/>
        <end position="747"/>
    </location>
</feature>
<dbReference type="InterPro" id="IPR012340">
    <property type="entry name" value="NA-bd_OB-fold"/>
</dbReference>
<comment type="cofactor">
    <cofactor evidence="5">
        <name>Mg(2+)</name>
        <dbReference type="ChEBI" id="CHEBI:18420"/>
    </cofactor>
</comment>
<dbReference type="PROSITE" id="PS50084">
    <property type="entry name" value="KH_TYPE_1"/>
    <property type="match status" value="1"/>
</dbReference>
<keyword evidence="2 5" id="KW-0808">Transferase</keyword>
<dbReference type="Pfam" id="PF00013">
    <property type="entry name" value="KH_1"/>
    <property type="match status" value="1"/>
</dbReference>
<comment type="function">
    <text evidence="5">Involved in mRNA degradation. Catalyzes the phosphorolysis of single-stranded polyribonucleotides processively in the 3'- to 5'-direction.</text>
</comment>
<dbReference type="Gene3D" id="3.30.1370.10">
    <property type="entry name" value="K Homology domain, type 1"/>
    <property type="match status" value="1"/>
</dbReference>